<dbReference type="AlphaFoldDB" id="A0A3Q7PNS6"/>
<dbReference type="PANTHER" id="PTHR47647">
    <property type="entry name" value="C-TYPE LECTIN DOMAIN FAMILY 12 MEMBER B"/>
    <property type="match status" value="1"/>
</dbReference>
<evidence type="ECO:0000256" key="4">
    <source>
        <dbReference type="ARBA" id="ARBA00022968"/>
    </source>
</evidence>
<dbReference type="GO" id="GO:0009897">
    <property type="term" value="C:external side of plasma membrane"/>
    <property type="evidence" value="ECO:0007669"/>
    <property type="project" value="TreeGrafter"/>
</dbReference>
<keyword evidence="4" id="KW-0735">Signal-anchor</keyword>
<dbReference type="Proteomes" id="UP000286641">
    <property type="component" value="Unplaced"/>
</dbReference>
<dbReference type="RefSeq" id="XP_025735412.1">
    <property type="nucleotide sequence ID" value="XM_025879627.1"/>
</dbReference>
<evidence type="ECO:0000313" key="13">
    <source>
        <dbReference type="RefSeq" id="XP_025735413.1"/>
    </source>
</evidence>
<evidence type="ECO:0000256" key="3">
    <source>
        <dbReference type="ARBA" id="ARBA00022692"/>
    </source>
</evidence>
<keyword evidence="6 10" id="KW-0472">Membrane</keyword>
<dbReference type="GO" id="GO:0002769">
    <property type="term" value="P:natural killer cell inhibitory signaling pathway"/>
    <property type="evidence" value="ECO:0007669"/>
    <property type="project" value="TreeGrafter"/>
</dbReference>
<reference evidence="14" key="2">
    <citation type="submission" date="2025-04" db="UniProtKB">
        <authorList>
            <consortium name="RefSeq"/>
        </authorList>
    </citation>
    <scope>IDENTIFICATION</scope>
    <source>
        <tissue evidence="14">Blood</tissue>
    </source>
</reference>
<dbReference type="RefSeq" id="XP_025735414.1">
    <property type="nucleotide sequence ID" value="XM_025879629.1"/>
</dbReference>
<dbReference type="GeneID" id="112829988"/>
<name>A0A3Q7PNS6_CALUR</name>
<organism evidence="11 14">
    <name type="scientific">Callorhinus ursinus</name>
    <name type="common">Northern fur seal</name>
    <dbReference type="NCBI Taxonomy" id="34884"/>
    <lineage>
        <taxon>Eukaryota</taxon>
        <taxon>Metazoa</taxon>
        <taxon>Chordata</taxon>
        <taxon>Craniata</taxon>
        <taxon>Vertebrata</taxon>
        <taxon>Euteleostomi</taxon>
        <taxon>Mammalia</taxon>
        <taxon>Eutheria</taxon>
        <taxon>Laurasiatheria</taxon>
        <taxon>Carnivora</taxon>
        <taxon>Caniformia</taxon>
        <taxon>Pinnipedia</taxon>
        <taxon>Otariidae</taxon>
        <taxon>Callorhinus</taxon>
    </lineage>
</organism>
<keyword evidence="5 10" id="KW-1133">Transmembrane helix</keyword>
<evidence type="ECO:0000256" key="10">
    <source>
        <dbReference type="SAM" id="Phobius"/>
    </source>
</evidence>
<evidence type="ECO:0000256" key="1">
    <source>
        <dbReference type="ARBA" id="ARBA00004401"/>
    </source>
</evidence>
<reference key="1">
    <citation type="submission" date="2019-01" db="UniProtKB">
        <authorList>
            <consortium name="RefSeq"/>
        </authorList>
    </citation>
    <scope>IDENTIFICATION</scope>
    <source>
        <tissue evidence="12 13">Blood</tissue>
    </source>
</reference>
<dbReference type="GO" id="GO:0019903">
    <property type="term" value="F:protein phosphatase binding"/>
    <property type="evidence" value="ECO:0007669"/>
    <property type="project" value="TreeGrafter"/>
</dbReference>
<dbReference type="RefSeq" id="XP_025735413.1">
    <property type="nucleotide sequence ID" value="XM_025879628.1"/>
</dbReference>
<keyword evidence="3 10" id="KW-0812">Transmembrane</keyword>
<evidence type="ECO:0000256" key="2">
    <source>
        <dbReference type="ARBA" id="ARBA00022475"/>
    </source>
</evidence>
<keyword evidence="8" id="KW-0675">Receptor</keyword>
<proteinExistence type="predicted"/>
<evidence type="ECO:0000256" key="5">
    <source>
        <dbReference type="ARBA" id="ARBA00022989"/>
    </source>
</evidence>
<comment type="subcellular location">
    <subcellularLocation>
        <location evidence="1">Cell membrane</location>
        <topology evidence="1">Single-pass type II membrane protein</topology>
    </subcellularLocation>
</comment>
<evidence type="ECO:0000256" key="6">
    <source>
        <dbReference type="ARBA" id="ARBA00023136"/>
    </source>
</evidence>
<evidence type="ECO:0000256" key="8">
    <source>
        <dbReference type="ARBA" id="ARBA00023170"/>
    </source>
</evidence>
<dbReference type="GO" id="GO:0030545">
    <property type="term" value="F:signaling receptor regulator activity"/>
    <property type="evidence" value="ECO:0007669"/>
    <property type="project" value="InterPro"/>
</dbReference>
<dbReference type="PANTHER" id="PTHR47647:SF1">
    <property type="entry name" value="C-TYPE LECTIN DOMAIN FAMILY 12 MEMBER B"/>
    <property type="match status" value="1"/>
</dbReference>
<accession>A0A3Q7PNS6</accession>
<keyword evidence="2" id="KW-1003">Cell membrane</keyword>
<keyword evidence="7" id="KW-1015">Disulfide bond</keyword>
<evidence type="ECO:0000256" key="9">
    <source>
        <dbReference type="ARBA" id="ARBA00023180"/>
    </source>
</evidence>
<gene>
    <name evidence="12 13 14" type="primary">LOC112829988</name>
</gene>
<protein>
    <submittedName>
        <fullName evidence="12 13">Uncharacterized protein LOC112829988 isoform X1</fullName>
    </submittedName>
</protein>
<keyword evidence="9" id="KW-0325">Glycoprotein</keyword>
<sequence>MPEEVTYATLQFPKSSQLKTSQESYSLKRAVNHEVPEMEMDGETENREERVESRAEMAESRAVAGHSTQSKVWCTVAFISITVNLVVLAGLGTLGLMNYWKLIFNNGTANDIEQSKIQQLEENVTLCMNMYNNASNEHIIYKNITQNILKELKNFTSEYCEDLKKKENDVGFHSCSESRMWYGNGRQYHDQMNMDNKTNCNQTQLFFKCLPSTFPEMDLNCSLKKRNQEEERILKFCIVTCELTCHLLLVNDKGNALC</sequence>
<evidence type="ECO:0000313" key="12">
    <source>
        <dbReference type="RefSeq" id="XP_025735412.1"/>
    </source>
</evidence>
<evidence type="ECO:0000256" key="7">
    <source>
        <dbReference type="ARBA" id="ARBA00023157"/>
    </source>
</evidence>
<evidence type="ECO:0000313" key="11">
    <source>
        <dbReference type="Proteomes" id="UP000286641"/>
    </source>
</evidence>
<feature type="transmembrane region" description="Helical" evidence="10">
    <location>
        <begin position="76"/>
        <end position="100"/>
    </location>
</feature>
<evidence type="ECO:0000313" key="14">
    <source>
        <dbReference type="RefSeq" id="XP_025735414.1"/>
    </source>
</evidence>
<keyword evidence="11" id="KW-1185">Reference proteome</keyword>
<dbReference type="InterPro" id="IPR042916">
    <property type="entry name" value="CLEC12A/B"/>
</dbReference>